<dbReference type="PROSITE" id="PS00636">
    <property type="entry name" value="DNAJ_1"/>
    <property type="match status" value="1"/>
</dbReference>
<evidence type="ECO:0000256" key="2">
    <source>
        <dbReference type="ARBA" id="ARBA00022737"/>
    </source>
</evidence>
<dbReference type="HOGENOM" id="CLU_017633_10_0_1"/>
<dbReference type="GO" id="GO:0006457">
    <property type="term" value="P:protein folding"/>
    <property type="evidence" value="ECO:0007669"/>
    <property type="project" value="InterPro"/>
</dbReference>
<dbReference type="OrthoDB" id="550424at2759"/>
<keyword evidence="4 5" id="KW-0862">Zinc</keyword>
<dbReference type="SUPFAM" id="SSF49493">
    <property type="entry name" value="HSP40/DnaJ peptide-binding domain"/>
    <property type="match status" value="2"/>
</dbReference>
<dbReference type="GO" id="GO:0051082">
    <property type="term" value="F:unfolded protein binding"/>
    <property type="evidence" value="ECO:0007669"/>
    <property type="project" value="InterPro"/>
</dbReference>
<evidence type="ECO:0000256" key="6">
    <source>
        <dbReference type="SAM" id="MobiDB-lite"/>
    </source>
</evidence>
<dbReference type="SUPFAM" id="SSF46565">
    <property type="entry name" value="Chaperone J-domain"/>
    <property type="match status" value="1"/>
</dbReference>
<name>J8PX45_SACAR</name>
<dbReference type="SMART" id="SM00271">
    <property type="entry name" value="DnaJ"/>
    <property type="match status" value="1"/>
</dbReference>
<dbReference type="InterPro" id="IPR018253">
    <property type="entry name" value="DnaJ_domain_CS"/>
</dbReference>
<keyword evidence="1 5" id="KW-0479">Metal-binding</keyword>
<dbReference type="Proteomes" id="UP000006968">
    <property type="component" value="Chromosome XIV"/>
</dbReference>
<dbReference type="Pfam" id="PF00226">
    <property type="entry name" value="DnaJ"/>
    <property type="match status" value="1"/>
</dbReference>
<dbReference type="Gene3D" id="1.10.287.110">
    <property type="entry name" value="DnaJ domain"/>
    <property type="match status" value="1"/>
</dbReference>
<accession>J8PX45</accession>
<feature type="region of interest" description="Disordered" evidence="6">
    <location>
        <begin position="501"/>
        <end position="533"/>
    </location>
</feature>
<gene>
    <name evidence="9" type="ORF">SU7_2983</name>
</gene>
<dbReference type="FunFam" id="2.10.230.10:FF:000008">
    <property type="entry name" value="Apj1p"/>
    <property type="match status" value="1"/>
</dbReference>
<dbReference type="EMBL" id="ALIE01000170">
    <property type="protein sequence ID" value="EJS41943.1"/>
    <property type="molecule type" value="Genomic_DNA"/>
</dbReference>
<dbReference type="Gene3D" id="2.60.260.20">
    <property type="entry name" value="Urease metallochaperone UreE, N-terminal domain"/>
    <property type="match status" value="2"/>
</dbReference>
<evidence type="ECO:0000256" key="5">
    <source>
        <dbReference type="PROSITE-ProRule" id="PRU00546"/>
    </source>
</evidence>
<dbReference type="InterPro" id="IPR036410">
    <property type="entry name" value="HSP_DnaJ_Cys-rich_dom_sf"/>
</dbReference>
<comment type="caution">
    <text evidence="9">The sequence shown here is derived from an EMBL/GenBank/DDBJ whole genome shotgun (WGS) entry which is preliminary data.</text>
</comment>
<dbReference type="Pfam" id="PF00684">
    <property type="entry name" value="DnaJ_CXXCXGXG"/>
    <property type="match status" value="1"/>
</dbReference>
<protein>
    <submittedName>
        <fullName evidence="9">Apj1p</fullName>
    </submittedName>
</protein>
<dbReference type="GO" id="GO:0030544">
    <property type="term" value="F:Hsp70 protein binding"/>
    <property type="evidence" value="ECO:0007669"/>
    <property type="project" value="InterPro"/>
</dbReference>
<evidence type="ECO:0000259" key="7">
    <source>
        <dbReference type="PROSITE" id="PS50076"/>
    </source>
</evidence>
<dbReference type="PROSITE" id="PS50076">
    <property type="entry name" value="DNAJ_2"/>
    <property type="match status" value="1"/>
</dbReference>
<dbReference type="FunFam" id="1.10.287.110:FF:000155">
    <property type="entry name" value="Apj1p"/>
    <property type="match status" value="1"/>
</dbReference>
<sequence>MQHNTSLYDSLNVTATASTSEIKKAYRNAALKYHPDKNNHTEESKRKFQEICQAYEILQDNHLRSLYDRYGTTDEVLIQEQHQQQAQTETETQHWQANVFSPTANFDTGGVSFPDLSPGDLFAQFFNSAGSASSNGFKSNVNFSFNGSSTPNFPFGHGDGTNNLYFPPSKHSSNDEVNHLKRGPDIKHNLKCTLKELYMGKTAKLGLNRTRICQVCDGHGGLKKFSCETCKGQGVQTQTKYMGPLVQSWSQTCADCGGAGTFVKNKDICQQCQGLGFIKQRKILQVSVQPGACHNQLIVLTGEGDEVTSSKDGGHEKVIPGDVVITILRLKDPKFQVTDNCNLIYKKCKVDLMTSLCGGTVYIEGHPSGKLIKLEIIPGEVLKPGCFKTVEDMGMPKFIDGVQQGFGHLYVKFDVVYPERLEPENVVKLQKILANDKYVHAERSVMETTDADCYCDLERSYDNVEEHVLSSFEAPYLNDEVIENDDLDDLIHERDSRKRNNLRFGESNDSNETKRNKYSSPVTGFYDHDINGY</sequence>
<dbReference type="PANTHER" id="PTHR43888">
    <property type="entry name" value="DNAJ-LIKE-2, ISOFORM A-RELATED"/>
    <property type="match status" value="1"/>
</dbReference>
<dbReference type="FunFam" id="2.60.260.20:FF:000058">
    <property type="entry name" value="Apj1p"/>
    <property type="match status" value="1"/>
</dbReference>
<evidence type="ECO:0000256" key="3">
    <source>
        <dbReference type="ARBA" id="ARBA00022771"/>
    </source>
</evidence>
<dbReference type="InterPro" id="IPR044713">
    <property type="entry name" value="DNJA1/2-like"/>
</dbReference>
<dbReference type="InterPro" id="IPR036869">
    <property type="entry name" value="J_dom_sf"/>
</dbReference>
<evidence type="ECO:0000313" key="9">
    <source>
        <dbReference type="EMBL" id="EJS41943.1"/>
    </source>
</evidence>
<dbReference type="InterPro" id="IPR001623">
    <property type="entry name" value="DnaJ_domain"/>
</dbReference>
<dbReference type="GO" id="GO:0008270">
    <property type="term" value="F:zinc ion binding"/>
    <property type="evidence" value="ECO:0007669"/>
    <property type="project" value="UniProtKB-KW"/>
</dbReference>
<evidence type="ECO:0000256" key="1">
    <source>
        <dbReference type="ARBA" id="ARBA00022723"/>
    </source>
</evidence>
<evidence type="ECO:0000259" key="8">
    <source>
        <dbReference type="PROSITE" id="PS51188"/>
    </source>
</evidence>
<evidence type="ECO:0000256" key="4">
    <source>
        <dbReference type="ARBA" id="ARBA00022833"/>
    </source>
</evidence>
<organism evidence="9 10">
    <name type="scientific">Saccharomyces arboricola (strain H-6 / AS 2.3317 / CBS 10644)</name>
    <name type="common">Yeast</name>
    <dbReference type="NCBI Taxonomy" id="1160507"/>
    <lineage>
        <taxon>Eukaryota</taxon>
        <taxon>Fungi</taxon>
        <taxon>Dikarya</taxon>
        <taxon>Ascomycota</taxon>
        <taxon>Saccharomycotina</taxon>
        <taxon>Saccharomycetes</taxon>
        <taxon>Saccharomycetales</taxon>
        <taxon>Saccharomycetaceae</taxon>
        <taxon>Saccharomyces</taxon>
    </lineage>
</organism>
<evidence type="ECO:0000313" key="10">
    <source>
        <dbReference type="Proteomes" id="UP000006968"/>
    </source>
</evidence>
<dbReference type="CDD" id="cd06257">
    <property type="entry name" value="DnaJ"/>
    <property type="match status" value="1"/>
</dbReference>
<dbReference type="Pfam" id="PF01556">
    <property type="entry name" value="DnaJ_C"/>
    <property type="match status" value="1"/>
</dbReference>
<dbReference type="CDD" id="cd10719">
    <property type="entry name" value="DnaJ_zf"/>
    <property type="match status" value="1"/>
</dbReference>
<feature type="domain" description="CR-type" evidence="8">
    <location>
        <begin position="200"/>
        <end position="281"/>
    </location>
</feature>
<dbReference type="InterPro" id="IPR002939">
    <property type="entry name" value="DnaJ_C"/>
</dbReference>
<proteinExistence type="predicted"/>
<dbReference type="PROSITE" id="PS51188">
    <property type="entry name" value="ZF_CR"/>
    <property type="match status" value="1"/>
</dbReference>
<feature type="zinc finger region" description="CR-type" evidence="5">
    <location>
        <begin position="200"/>
        <end position="281"/>
    </location>
</feature>
<dbReference type="AlphaFoldDB" id="J8PX45"/>
<dbReference type="Gene3D" id="2.10.230.10">
    <property type="entry name" value="Heat shock protein DnaJ, cysteine-rich domain"/>
    <property type="match status" value="1"/>
</dbReference>
<keyword evidence="2" id="KW-0677">Repeat</keyword>
<dbReference type="InterPro" id="IPR008971">
    <property type="entry name" value="HSP40/DnaJ_pept-bd"/>
</dbReference>
<feature type="domain" description="J" evidence="7">
    <location>
        <begin position="6"/>
        <end position="71"/>
    </location>
</feature>
<dbReference type="PRINTS" id="PR00625">
    <property type="entry name" value="JDOMAIN"/>
</dbReference>
<reference evidence="9 10" key="1">
    <citation type="journal article" date="2013" name="BMC Genomics">
        <title>High quality de novo sequencing and assembly of the Saccharomyces arboricolus genome.</title>
        <authorList>
            <person name="Liti G."/>
            <person name="Nguyen Ba A.N."/>
            <person name="Blythe M."/>
            <person name="Mueller C.A."/>
            <person name="Bergstroem A."/>
            <person name="Cubillos F.A."/>
            <person name="Dafhnis-Calas F."/>
            <person name="Khoshraftar S."/>
            <person name="Malla S."/>
            <person name="Mehta N."/>
            <person name="Siow C.C."/>
            <person name="Warringer J."/>
            <person name="Moses A.M."/>
            <person name="Louis E.J."/>
            <person name="Nieduszynski C.A."/>
        </authorList>
    </citation>
    <scope>NUCLEOTIDE SEQUENCE [LARGE SCALE GENOMIC DNA]</scope>
    <source>
        <strain evidence="10">H-6 / AS 2.3317 / CBS 10644</strain>
    </source>
</reference>
<keyword evidence="3 5" id="KW-0863">Zinc-finger</keyword>
<keyword evidence="10" id="KW-1185">Reference proteome</keyword>
<dbReference type="SUPFAM" id="SSF57938">
    <property type="entry name" value="DnaJ/Hsp40 cysteine-rich domain"/>
    <property type="match status" value="1"/>
</dbReference>
<dbReference type="InterPro" id="IPR001305">
    <property type="entry name" value="HSP_DnaJ_Cys-rich_dom"/>
</dbReference>
<dbReference type="CDD" id="cd10747">
    <property type="entry name" value="DnaJ_C"/>
    <property type="match status" value="1"/>
</dbReference>